<proteinExistence type="predicted"/>
<keyword evidence="1" id="KW-0732">Signal</keyword>
<dbReference type="InterPro" id="IPR026444">
    <property type="entry name" value="Secre_tail"/>
</dbReference>
<comment type="caution">
    <text evidence="3">The sequence shown here is derived from an EMBL/GenBank/DDBJ whole genome shotgun (WGS) entry which is preliminary data.</text>
</comment>
<protein>
    <submittedName>
        <fullName evidence="3">T9SS type A sorting domain-containing protein</fullName>
    </submittedName>
</protein>
<dbReference type="RefSeq" id="WP_408073296.1">
    <property type="nucleotide sequence ID" value="NZ_JBELQB010000001.1"/>
</dbReference>
<keyword evidence="4" id="KW-1185">Reference proteome</keyword>
<dbReference type="NCBIfam" id="TIGR04183">
    <property type="entry name" value="Por_Secre_tail"/>
    <property type="match status" value="1"/>
</dbReference>
<organism evidence="3 4">
    <name type="scientific">Flavobacterium rhizophilum</name>
    <dbReference type="NCBI Taxonomy" id="3163296"/>
    <lineage>
        <taxon>Bacteria</taxon>
        <taxon>Pseudomonadati</taxon>
        <taxon>Bacteroidota</taxon>
        <taxon>Flavobacteriia</taxon>
        <taxon>Flavobacteriales</taxon>
        <taxon>Flavobacteriaceae</taxon>
        <taxon>Flavobacterium</taxon>
    </lineage>
</organism>
<evidence type="ECO:0000256" key="1">
    <source>
        <dbReference type="ARBA" id="ARBA00022729"/>
    </source>
</evidence>
<sequence>MTVRDINFGAQSLSVTEFETLHTNIFNYPNPFKGSTIVVLPEDTEVKHITFTDMLGRTIVSSGYKKQTSGKELLLANINLPEGIYMINVATVDGKVCQTRCVVK</sequence>
<reference evidence="3 4" key="1">
    <citation type="submission" date="2024-06" db="EMBL/GenBank/DDBJ databases">
        <authorList>
            <person name="Kaempfer P."/>
            <person name="Viver T."/>
        </authorList>
    </citation>
    <scope>NUCLEOTIDE SEQUENCE [LARGE SCALE GENOMIC DNA]</scope>
    <source>
        <strain evidence="3 4">ST-75</strain>
    </source>
</reference>
<dbReference type="Proteomes" id="UP001629059">
    <property type="component" value="Unassembled WGS sequence"/>
</dbReference>
<accession>A0ABW8Y9Y3</accession>
<name>A0ABW8Y9Y3_9FLAO</name>
<dbReference type="Pfam" id="PF18962">
    <property type="entry name" value="Por_Secre_tail"/>
    <property type="match status" value="1"/>
</dbReference>
<evidence type="ECO:0000313" key="4">
    <source>
        <dbReference type="Proteomes" id="UP001629059"/>
    </source>
</evidence>
<evidence type="ECO:0000313" key="3">
    <source>
        <dbReference type="EMBL" id="MFL9836150.1"/>
    </source>
</evidence>
<dbReference type="EMBL" id="JBELQB010000001">
    <property type="protein sequence ID" value="MFL9836150.1"/>
    <property type="molecule type" value="Genomic_DNA"/>
</dbReference>
<gene>
    <name evidence="3" type="ORF">ABS768_01490</name>
</gene>
<feature type="domain" description="Secretion system C-terminal sorting" evidence="2">
    <location>
        <begin position="28"/>
        <end position="99"/>
    </location>
</feature>
<evidence type="ECO:0000259" key="2">
    <source>
        <dbReference type="Pfam" id="PF18962"/>
    </source>
</evidence>